<evidence type="ECO:0000313" key="1">
    <source>
        <dbReference type="EMBL" id="CAA0808205.1"/>
    </source>
</evidence>
<name>A0A9N7MI32_STRHE</name>
<dbReference type="EMBL" id="CACSLK010002554">
    <property type="protein sequence ID" value="CAA0808205.1"/>
    <property type="molecule type" value="Genomic_DNA"/>
</dbReference>
<accession>A0A9N7MI32</accession>
<evidence type="ECO:0000313" key="2">
    <source>
        <dbReference type="Proteomes" id="UP001153555"/>
    </source>
</evidence>
<organism evidence="1 2">
    <name type="scientific">Striga hermonthica</name>
    <name type="common">Purple witchweed</name>
    <name type="synonym">Buchnera hermonthica</name>
    <dbReference type="NCBI Taxonomy" id="68872"/>
    <lineage>
        <taxon>Eukaryota</taxon>
        <taxon>Viridiplantae</taxon>
        <taxon>Streptophyta</taxon>
        <taxon>Embryophyta</taxon>
        <taxon>Tracheophyta</taxon>
        <taxon>Spermatophyta</taxon>
        <taxon>Magnoliopsida</taxon>
        <taxon>eudicotyledons</taxon>
        <taxon>Gunneridae</taxon>
        <taxon>Pentapetalae</taxon>
        <taxon>asterids</taxon>
        <taxon>lamiids</taxon>
        <taxon>Lamiales</taxon>
        <taxon>Orobanchaceae</taxon>
        <taxon>Buchnereae</taxon>
        <taxon>Striga</taxon>
    </lineage>
</organism>
<proteinExistence type="predicted"/>
<protein>
    <submittedName>
        <fullName evidence="1">Uncharacterized protein</fullName>
    </submittedName>
</protein>
<keyword evidence="2" id="KW-1185">Reference proteome</keyword>
<comment type="caution">
    <text evidence="1">The sequence shown here is derived from an EMBL/GenBank/DDBJ whole genome shotgun (WGS) entry which is preliminary data.</text>
</comment>
<sequence>PTNSGPIRLSSDGPNNYVSVYNTTTMCPITILPRRIHRLLKNGLYLLVARFCFARGLWMVWGGQLMRNAVLLHQFLKNSVAEMFAPIAHNGT</sequence>
<feature type="non-terminal residue" evidence="1">
    <location>
        <position position="1"/>
    </location>
</feature>
<reference evidence="1" key="1">
    <citation type="submission" date="2019-12" db="EMBL/GenBank/DDBJ databases">
        <authorList>
            <person name="Scholes J."/>
        </authorList>
    </citation>
    <scope>NUCLEOTIDE SEQUENCE</scope>
</reference>
<dbReference type="AlphaFoldDB" id="A0A9N7MI32"/>
<feature type="non-terminal residue" evidence="1">
    <location>
        <position position="92"/>
    </location>
</feature>
<gene>
    <name evidence="1" type="ORF">SHERM_10567</name>
</gene>
<dbReference type="Proteomes" id="UP001153555">
    <property type="component" value="Unassembled WGS sequence"/>
</dbReference>